<dbReference type="InterPro" id="IPR023214">
    <property type="entry name" value="HAD_sf"/>
</dbReference>
<dbReference type="Proteomes" id="UP000824151">
    <property type="component" value="Unassembled WGS sequence"/>
</dbReference>
<dbReference type="AlphaFoldDB" id="A0A9D1S0C8"/>
<organism evidence="1 2">
    <name type="scientific">Candidatus Nesterenkonia stercoripullorum</name>
    <dbReference type="NCBI Taxonomy" id="2838701"/>
    <lineage>
        <taxon>Bacteria</taxon>
        <taxon>Bacillati</taxon>
        <taxon>Actinomycetota</taxon>
        <taxon>Actinomycetes</taxon>
        <taxon>Micrococcales</taxon>
        <taxon>Micrococcaceae</taxon>
        <taxon>Nesterenkonia</taxon>
    </lineage>
</organism>
<reference evidence="1" key="1">
    <citation type="journal article" date="2021" name="PeerJ">
        <title>Extensive microbial diversity within the chicken gut microbiome revealed by metagenomics and culture.</title>
        <authorList>
            <person name="Gilroy R."/>
            <person name="Ravi A."/>
            <person name="Getino M."/>
            <person name="Pursley I."/>
            <person name="Horton D.L."/>
            <person name="Alikhan N.F."/>
            <person name="Baker D."/>
            <person name="Gharbi K."/>
            <person name="Hall N."/>
            <person name="Watson M."/>
            <person name="Adriaenssens E.M."/>
            <person name="Foster-Nyarko E."/>
            <person name="Jarju S."/>
            <person name="Secka A."/>
            <person name="Antonio M."/>
            <person name="Oren A."/>
            <person name="Chaudhuri R.R."/>
            <person name="La Ragione R."/>
            <person name="Hildebrand F."/>
            <person name="Pallen M.J."/>
        </authorList>
    </citation>
    <scope>NUCLEOTIDE SEQUENCE</scope>
    <source>
        <strain evidence="1">ChiHejej3B27-3195</strain>
    </source>
</reference>
<name>A0A9D1S0C8_9MICC</name>
<dbReference type="SUPFAM" id="SSF56784">
    <property type="entry name" value="HAD-like"/>
    <property type="match status" value="1"/>
</dbReference>
<dbReference type="EMBL" id="DXGD01000113">
    <property type="protein sequence ID" value="HIW99104.1"/>
    <property type="molecule type" value="Genomic_DNA"/>
</dbReference>
<dbReference type="CDD" id="cd01427">
    <property type="entry name" value="HAD_like"/>
    <property type="match status" value="1"/>
</dbReference>
<evidence type="ECO:0000313" key="1">
    <source>
        <dbReference type="EMBL" id="HIW99104.1"/>
    </source>
</evidence>
<evidence type="ECO:0008006" key="3">
    <source>
        <dbReference type="Google" id="ProtNLM"/>
    </source>
</evidence>
<comment type="caution">
    <text evidence="1">The sequence shown here is derived from an EMBL/GenBank/DDBJ whole genome shotgun (WGS) entry which is preliminary data.</text>
</comment>
<proteinExistence type="predicted"/>
<accession>A0A9D1S0C8</accession>
<protein>
    <recommendedName>
        <fullName evidence="3">HAD family hydrolase</fullName>
    </recommendedName>
</protein>
<gene>
    <name evidence="1" type="ORF">H9871_03075</name>
</gene>
<sequence>MSQESAAGERLLLLDFDGTVCLGDDPVLGYAEQIDRILAERGEQAPGPGVRDTVSRALDEGNLLVPEIRFDSSGLPEGVDDEPAPAAGAAHPLSWPLQDGYQLTQLLAVQAGLSHELCGQAFREGRRVLIARGFENSDVHAPEGLSDVLAQLRGQCRVVLATNSPAQSFAPWLHYLQLTDSFDLVINDSRKPYGMPQVVARARETAQGGPVRIENVLSVGDIWRNDLEHVHAIGGQTLMIDRFATGLGCPDHRVREVDEALALMRSWTNAPV</sequence>
<evidence type="ECO:0000313" key="2">
    <source>
        <dbReference type="Proteomes" id="UP000824151"/>
    </source>
</evidence>
<dbReference type="Gene3D" id="3.40.50.1000">
    <property type="entry name" value="HAD superfamily/HAD-like"/>
    <property type="match status" value="1"/>
</dbReference>
<dbReference type="InterPro" id="IPR036412">
    <property type="entry name" value="HAD-like_sf"/>
</dbReference>
<reference evidence="1" key="2">
    <citation type="submission" date="2021-04" db="EMBL/GenBank/DDBJ databases">
        <authorList>
            <person name="Gilroy R."/>
        </authorList>
    </citation>
    <scope>NUCLEOTIDE SEQUENCE</scope>
    <source>
        <strain evidence="1">ChiHejej3B27-3195</strain>
    </source>
</reference>
<dbReference type="Pfam" id="PF00702">
    <property type="entry name" value="Hydrolase"/>
    <property type="match status" value="1"/>
</dbReference>